<dbReference type="InterPro" id="IPR014883">
    <property type="entry name" value="VRR_NUC"/>
</dbReference>
<evidence type="ECO:0000256" key="4">
    <source>
        <dbReference type="ARBA" id="ARBA00022723"/>
    </source>
</evidence>
<dbReference type="STRING" id="299467.A0A443ST71"/>
<dbReference type="EMBL" id="NCKV01000398">
    <property type="protein sequence ID" value="RWS30726.1"/>
    <property type="molecule type" value="Genomic_DNA"/>
</dbReference>
<comment type="function">
    <text evidence="8">Nuclease required for the repair of DNA interstrand cross-links (ICL). Acts as a 5'-3' exonuclease that anchors at a cut end of DNA and cleaves DNA successively at every third nucleotide, allowing to excise an ICL from one strand through flanking incisions.</text>
</comment>
<keyword evidence="4 8" id="KW-0479">Metal-binding</keyword>
<dbReference type="InterPro" id="IPR011856">
    <property type="entry name" value="tRNA_endonuc-like_dom_sf"/>
</dbReference>
<comment type="caution">
    <text evidence="10">The sequence shown here is derived from an EMBL/GenBank/DDBJ whole genome shotgun (WGS) entry which is preliminary data.</text>
</comment>
<dbReference type="SMART" id="SM00990">
    <property type="entry name" value="VRR_NUC"/>
    <property type="match status" value="1"/>
</dbReference>
<sequence length="716" mass="83329">PEEIIIISDDEDISECNSGSAIEEKVPKNCNNSVKSEEIQFPSEENDDREFLDLNNFLQINITCKDNNESSDSQQSTDTTENATDFKLNVFKSMMCDILNDAHYAKLFNDDDWKIIQMFTSLSVSAQRLYVRLYVRKRDWKRNIVYKEISDDLTCFLEELVRSSFLLSVSDLDGLKTALNLLDVSEIKTLSNDLNVTLNERPGKETFINAILNHVKSNQTIESQMGGSNTITFVVLRRIKKKLNNSVFRINDENGRVFDRMALLFFPPEVNDDEIGISFSEKLYTLMNVQRGQITYPSYNINRKTETFETRDDLINYEESCKIEVDILDAKDKRKHEQIASKYLEKVRQYYHRIVTVDALEKVMRIPDFLRRLTAGYILVRCLSHCAAALETLKEYQKAVDLYKILLDQHTYCTDYRGKWFERLVINYETHLKQPKNAVKTVCKALQDDKVRVGSKYSLYRRGIKMGGISLKKFKVIKEYDDLNIPKNQIESTTLRRTVNERKNLFFSRQNDEVTILPVENVALEYYKKAGYVSGIHCESIVYVSLFCLLFWDVIYYSETIVKDAFRSRLQIIPLDLNYDAFFMRRRDLILQRLEKLRSSSVEQICEILEQTWNKNCGCLSLVNWEKCNLEQLKEIIHCTKAGPIIEICKRMAQDYRFCRSGFPDLLVWNAEKGQIMAVEVKGPGDQLSPKQGLWIDYLNKVGLTAEVCHVKAKRT</sequence>
<dbReference type="PANTHER" id="PTHR15749:SF4">
    <property type="entry name" value="FANCONI-ASSOCIATED NUCLEASE 1"/>
    <property type="match status" value="1"/>
</dbReference>
<feature type="non-terminal residue" evidence="10">
    <location>
        <position position="1"/>
    </location>
</feature>
<proteinExistence type="inferred from homology"/>
<evidence type="ECO:0000256" key="8">
    <source>
        <dbReference type="RuleBase" id="RU365033"/>
    </source>
</evidence>
<dbReference type="GO" id="GO:0008409">
    <property type="term" value="F:5'-3' exonuclease activity"/>
    <property type="evidence" value="ECO:0007669"/>
    <property type="project" value="TreeGrafter"/>
</dbReference>
<dbReference type="GO" id="GO:0017108">
    <property type="term" value="F:5'-flap endonuclease activity"/>
    <property type="evidence" value="ECO:0007669"/>
    <property type="project" value="TreeGrafter"/>
</dbReference>
<gene>
    <name evidence="10" type="ORF">B4U80_08660</name>
</gene>
<dbReference type="InterPro" id="IPR049132">
    <property type="entry name" value="FAN1-like_euk"/>
</dbReference>
<keyword evidence="8" id="KW-0234">DNA repair</keyword>
<dbReference type="GO" id="GO:0005634">
    <property type="term" value="C:nucleus"/>
    <property type="evidence" value="ECO:0007669"/>
    <property type="project" value="UniProtKB-SubCell"/>
</dbReference>
<evidence type="ECO:0000256" key="5">
    <source>
        <dbReference type="ARBA" id="ARBA00022801"/>
    </source>
</evidence>
<protein>
    <recommendedName>
        <fullName evidence="8">Fanconi-associated nuclease</fullName>
        <ecNumber evidence="8">3.1.4.1</ecNumber>
    </recommendedName>
</protein>
<comment type="subcellular location">
    <subcellularLocation>
        <location evidence="8">Nucleus</location>
    </subcellularLocation>
</comment>
<dbReference type="GO" id="GO:0004528">
    <property type="term" value="F:phosphodiesterase I activity"/>
    <property type="evidence" value="ECO:0007669"/>
    <property type="project" value="UniProtKB-EC"/>
</dbReference>
<keyword evidence="11" id="KW-1185">Reference proteome</keyword>
<comment type="cofactor">
    <cofactor evidence="8">
        <name>Mg(2+)</name>
        <dbReference type="ChEBI" id="CHEBI:18420"/>
    </cofactor>
    <cofactor evidence="8">
        <name>Mn(2+)</name>
        <dbReference type="ChEBI" id="CHEBI:29035"/>
    </cofactor>
</comment>
<keyword evidence="7 8" id="KW-0464">Manganese</keyword>
<name>A0A443ST71_9ACAR</name>
<evidence type="ECO:0000313" key="10">
    <source>
        <dbReference type="EMBL" id="RWS30726.1"/>
    </source>
</evidence>
<keyword evidence="8" id="KW-0539">Nucleus</keyword>
<dbReference type="Proteomes" id="UP000288716">
    <property type="component" value="Unassembled WGS sequence"/>
</dbReference>
<dbReference type="GO" id="GO:0070336">
    <property type="term" value="F:flap-structured DNA binding"/>
    <property type="evidence" value="ECO:0007669"/>
    <property type="project" value="TreeGrafter"/>
</dbReference>
<evidence type="ECO:0000256" key="2">
    <source>
        <dbReference type="ARBA" id="ARBA00005533"/>
    </source>
</evidence>
<dbReference type="GO" id="GO:0036297">
    <property type="term" value="P:interstrand cross-link repair"/>
    <property type="evidence" value="ECO:0007669"/>
    <property type="project" value="InterPro"/>
</dbReference>
<evidence type="ECO:0000256" key="3">
    <source>
        <dbReference type="ARBA" id="ARBA00022722"/>
    </source>
</evidence>
<dbReference type="GO" id="GO:0046872">
    <property type="term" value="F:metal ion binding"/>
    <property type="evidence" value="ECO:0007669"/>
    <property type="project" value="UniProtKB-KW"/>
</dbReference>
<reference evidence="10 11" key="1">
    <citation type="journal article" date="2018" name="Gigascience">
        <title>Genomes of trombidid mites reveal novel predicted allergens and laterally-transferred genes associated with secondary metabolism.</title>
        <authorList>
            <person name="Dong X."/>
            <person name="Chaisiri K."/>
            <person name="Xia D."/>
            <person name="Armstrong S.D."/>
            <person name="Fang Y."/>
            <person name="Donnelly M.J."/>
            <person name="Kadowaki T."/>
            <person name="McGarry J.W."/>
            <person name="Darby A.C."/>
            <person name="Makepeace B.L."/>
        </authorList>
    </citation>
    <scope>NUCLEOTIDE SEQUENCE [LARGE SCALE GENOMIC DNA]</scope>
    <source>
        <strain evidence="10">UoL-UT</strain>
    </source>
</reference>
<accession>A0A443ST71</accession>
<dbReference type="CDD" id="cd22326">
    <property type="entry name" value="FAN1-like"/>
    <property type="match status" value="1"/>
</dbReference>
<dbReference type="InterPro" id="IPR033315">
    <property type="entry name" value="Fan1-like"/>
</dbReference>
<organism evidence="10 11">
    <name type="scientific">Leptotrombidium deliense</name>
    <dbReference type="NCBI Taxonomy" id="299467"/>
    <lineage>
        <taxon>Eukaryota</taxon>
        <taxon>Metazoa</taxon>
        <taxon>Ecdysozoa</taxon>
        <taxon>Arthropoda</taxon>
        <taxon>Chelicerata</taxon>
        <taxon>Arachnida</taxon>
        <taxon>Acari</taxon>
        <taxon>Acariformes</taxon>
        <taxon>Trombidiformes</taxon>
        <taxon>Prostigmata</taxon>
        <taxon>Anystina</taxon>
        <taxon>Parasitengona</taxon>
        <taxon>Trombiculoidea</taxon>
        <taxon>Trombiculidae</taxon>
        <taxon>Leptotrombidium</taxon>
    </lineage>
</organism>
<dbReference type="Pfam" id="PF21170">
    <property type="entry name" value="FAN1_TPR"/>
    <property type="match status" value="1"/>
</dbReference>
<keyword evidence="3 8" id="KW-0540">Nuclease</keyword>
<keyword evidence="8" id="KW-0227">DNA damage</keyword>
<dbReference type="PANTHER" id="PTHR15749">
    <property type="entry name" value="FANCONI-ASSOCIATED NUCLEASE 1"/>
    <property type="match status" value="1"/>
</dbReference>
<dbReference type="InterPro" id="IPR049126">
    <property type="entry name" value="FAN1-like_TPR"/>
</dbReference>
<dbReference type="EC" id="3.1.4.1" evidence="8"/>
<evidence type="ECO:0000256" key="1">
    <source>
        <dbReference type="ARBA" id="ARBA00000983"/>
    </source>
</evidence>
<dbReference type="VEuPathDB" id="VectorBase:LDEU001313"/>
<keyword evidence="5 8" id="KW-0378">Hydrolase</keyword>
<evidence type="ECO:0000256" key="6">
    <source>
        <dbReference type="ARBA" id="ARBA00022842"/>
    </source>
</evidence>
<evidence type="ECO:0000256" key="7">
    <source>
        <dbReference type="ARBA" id="ARBA00023211"/>
    </source>
</evidence>
<comment type="catalytic activity">
    <reaction evidence="1 8">
        <text>Hydrolytically removes 5'-nucleotides successively from the 3'-hydroxy termini of 3'-hydroxy-terminated oligonucleotides.</text>
        <dbReference type="EC" id="3.1.4.1"/>
    </reaction>
</comment>
<dbReference type="OrthoDB" id="76364at2759"/>
<comment type="similarity">
    <text evidence="2 8">Belongs to the FAN1 family.</text>
</comment>
<dbReference type="Gene3D" id="3.40.1350.10">
    <property type="match status" value="1"/>
</dbReference>
<keyword evidence="6 8" id="KW-0460">Magnesium</keyword>
<dbReference type="Pfam" id="PF08774">
    <property type="entry name" value="VRR_NUC"/>
    <property type="match status" value="1"/>
</dbReference>
<dbReference type="AlphaFoldDB" id="A0A443ST71"/>
<evidence type="ECO:0000259" key="9">
    <source>
        <dbReference type="SMART" id="SM00990"/>
    </source>
</evidence>
<evidence type="ECO:0000313" key="11">
    <source>
        <dbReference type="Proteomes" id="UP000288716"/>
    </source>
</evidence>
<feature type="domain" description="VRR-NUC" evidence="9">
    <location>
        <begin position="600"/>
        <end position="713"/>
    </location>
</feature>